<dbReference type="PANTHER" id="PTHR23277:SF106">
    <property type="entry name" value="NECTIN-1 ISOFORM X1-RELATED"/>
    <property type="match status" value="1"/>
</dbReference>
<dbReference type="InterPro" id="IPR051427">
    <property type="entry name" value="Nectin/Nectin-like"/>
</dbReference>
<protein>
    <recommendedName>
        <fullName evidence="7">Ig-like domain-containing protein</fullName>
    </recommendedName>
</protein>
<accession>A0A556VUW3</accession>
<dbReference type="OrthoDB" id="10006996at2759"/>
<evidence type="ECO:0000259" key="7">
    <source>
        <dbReference type="PROSITE" id="PS50835"/>
    </source>
</evidence>
<keyword evidence="3" id="KW-0677">Repeat</keyword>
<evidence type="ECO:0000256" key="3">
    <source>
        <dbReference type="ARBA" id="ARBA00022737"/>
    </source>
</evidence>
<evidence type="ECO:0000256" key="2">
    <source>
        <dbReference type="ARBA" id="ARBA00022729"/>
    </source>
</evidence>
<dbReference type="SUPFAM" id="SSF48726">
    <property type="entry name" value="Immunoglobulin"/>
    <property type="match status" value="1"/>
</dbReference>
<evidence type="ECO:0000256" key="6">
    <source>
        <dbReference type="ARBA" id="ARBA00023180"/>
    </source>
</evidence>
<keyword evidence="5" id="KW-1015">Disulfide bond</keyword>
<comment type="subcellular location">
    <subcellularLocation>
        <location evidence="1">Membrane</location>
    </subcellularLocation>
</comment>
<dbReference type="GO" id="GO:0007156">
    <property type="term" value="P:homophilic cell adhesion via plasma membrane adhesion molecules"/>
    <property type="evidence" value="ECO:0007669"/>
    <property type="project" value="TreeGrafter"/>
</dbReference>
<dbReference type="PROSITE" id="PS50835">
    <property type="entry name" value="IG_LIKE"/>
    <property type="match status" value="1"/>
</dbReference>
<gene>
    <name evidence="8" type="ORF">Baya_16285</name>
</gene>
<keyword evidence="6" id="KW-0325">Glycoprotein</keyword>
<feature type="domain" description="Ig-like" evidence="7">
    <location>
        <begin position="57"/>
        <end position="171"/>
    </location>
</feature>
<dbReference type="GO" id="GO:0005912">
    <property type="term" value="C:adherens junction"/>
    <property type="evidence" value="ECO:0007669"/>
    <property type="project" value="TreeGrafter"/>
</dbReference>
<sequence length="199" mass="21896">MSLLARPHLSGWLEHEQGHTVAVCEATGKPAASIHWETPWNTSATITQASNNVKQLPTVTSRLYLPHNASYSNLSCVATSSAFKHTVTRFSSFTYRVAWVVPVTTGSTAEVYQCVYGPDPADANYTWYKNDSRSLPEGTQAEGNRLYFMHSSSDLDGLYGCIAISEKGTASAFYQRKTHDCLLQKIIKTGESTLINPNV</sequence>
<dbReference type="EMBL" id="VCAZ01000281">
    <property type="protein sequence ID" value="TTS97989.1"/>
    <property type="molecule type" value="Genomic_DNA"/>
</dbReference>
<dbReference type="InterPro" id="IPR036179">
    <property type="entry name" value="Ig-like_dom_sf"/>
</dbReference>
<evidence type="ECO:0000256" key="1">
    <source>
        <dbReference type="ARBA" id="ARBA00004370"/>
    </source>
</evidence>
<dbReference type="Gene3D" id="2.60.40.10">
    <property type="entry name" value="Immunoglobulins"/>
    <property type="match status" value="2"/>
</dbReference>
<comment type="caution">
    <text evidence="8">The sequence shown here is derived from an EMBL/GenBank/DDBJ whole genome shotgun (WGS) entry which is preliminary data.</text>
</comment>
<dbReference type="InterPro" id="IPR013783">
    <property type="entry name" value="Ig-like_fold"/>
</dbReference>
<keyword evidence="9" id="KW-1185">Reference proteome</keyword>
<name>A0A556VUW3_BAGYA</name>
<dbReference type="AlphaFoldDB" id="A0A556VUW3"/>
<evidence type="ECO:0000313" key="8">
    <source>
        <dbReference type="EMBL" id="TTS97989.1"/>
    </source>
</evidence>
<dbReference type="InterPro" id="IPR007110">
    <property type="entry name" value="Ig-like_dom"/>
</dbReference>
<dbReference type="GO" id="GO:0016020">
    <property type="term" value="C:membrane"/>
    <property type="evidence" value="ECO:0007669"/>
    <property type="project" value="UniProtKB-SubCell"/>
</dbReference>
<proteinExistence type="predicted"/>
<dbReference type="PANTHER" id="PTHR23277">
    <property type="entry name" value="NECTIN-RELATED"/>
    <property type="match status" value="1"/>
</dbReference>
<evidence type="ECO:0000256" key="5">
    <source>
        <dbReference type="ARBA" id="ARBA00023157"/>
    </source>
</evidence>
<keyword evidence="2" id="KW-0732">Signal</keyword>
<dbReference type="Proteomes" id="UP000319801">
    <property type="component" value="Unassembled WGS sequence"/>
</dbReference>
<dbReference type="GO" id="GO:0007157">
    <property type="term" value="P:heterophilic cell-cell adhesion via plasma membrane cell adhesion molecules"/>
    <property type="evidence" value="ECO:0007669"/>
    <property type="project" value="TreeGrafter"/>
</dbReference>
<reference evidence="8 9" key="1">
    <citation type="journal article" date="2019" name="Genome Biol. Evol.">
        <title>Whole-Genome Sequencing of the Giant Devil Catfish, Bagarius yarrelli.</title>
        <authorList>
            <person name="Jiang W."/>
            <person name="Lv Y."/>
            <person name="Cheng L."/>
            <person name="Yang K."/>
            <person name="Chao B."/>
            <person name="Wang X."/>
            <person name="Li Y."/>
            <person name="Pan X."/>
            <person name="You X."/>
            <person name="Zhang Y."/>
            <person name="Yang J."/>
            <person name="Li J."/>
            <person name="Zhang X."/>
            <person name="Liu S."/>
            <person name="Sun C."/>
            <person name="Yang J."/>
            <person name="Shi Q."/>
        </authorList>
    </citation>
    <scope>NUCLEOTIDE SEQUENCE [LARGE SCALE GENOMIC DNA]</scope>
    <source>
        <strain evidence="8">JWS20170419001</strain>
        <tissue evidence="8">Muscle</tissue>
    </source>
</reference>
<keyword evidence="4" id="KW-0472">Membrane</keyword>
<organism evidence="8 9">
    <name type="scientific">Bagarius yarrelli</name>
    <name type="common">Goonch</name>
    <name type="synonym">Bagrus yarrelli</name>
    <dbReference type="NCBI Taxonomy" id="175774"/>
    <lineage>
        <taxon>Eukaryota</taxon>
        <taxon>Metazoa</taxon>
        <taxon>Chordata</taxon>
        <taxon>Craniata</taxon>
        <taxon>Vertebrata</taxon>
        <taxon>Euteleostomi</taxon>
        <taxon>Actinopterygii</taxon>
        <taxon>Neopterygii</taxon>
        <taxon>Teleostei</taxon>
        <taxon>Ostariophysi</taxon>
        <taxon>Siluriformes</taxon>
        <taxon>Sisoridae</taxon>
        <taxon>Sisorinae</taxon>
        <taxon>Bagarius</taxon>
    </lineage>
</organism>
<evidence type="ECO:0000256" key="4">
    <source>
        <dbReference type="ARBA" id="ARBA00023136"/>
    </source>
</evidence>
<evidence type="ECO:0000313" key="9">
    <source>
        <dbReference type="Proteomes" id="UP000319801"/>
    </source>
</evidence>